<reference evidence="1 2" key="1">
    <citation type="journal article" date="2012" name="J. Bacteriol.">
        <title>Genome Sequence of Gallaecimonas xiamenensis Type Strain 3-C-1.</title>
        <authorList>
            <person name="Lai Q."/>
            <person name="Wang L."/>
            <person name="Wang W."/>
            <person name="Shao Z."/>
        </authorList>
    </citation>
    <scope>NUCLEOTIDE SEQUENCE [LARGE SCALE GENOMIC DNA]</scope>
    <source>
        <strain evidence="1 2">3-C-1</strain>
    </source>
</reference>
<proteinExistence type="predicted"/>
<evidence type="ECO:0008006" key="3">
    <source>
        <dbReference type="Google" id="ProtNLM"/>
    </source>
</evidence>
<organism evidence="1 2">
    <name type="scientific">Gallaecimonas xiamenensis 3-C-1</name>
    <dbReference type="NCBI Taxonomy" id="745411"/>
    <lineage>
        <taxon>Bacteria</taxon>
        <taxon>Pseudomonadati</taxon>
        <taxon>Pseudomonadota</taxon>
        <taxon>Gammaproteobacteria</taxon>
        <taxon>Enterobacterales</taxon>
        <taxon>Gallaecimonadaceae</taxon>
        <taxon>Gallaecimonas</taxon>
    </lineage>
</organism>
<accession>K2J1B8</accession>
<sequence length="172" mass="19320">MRNLLMALALLLAGCSVGIDHYQGSQPTLRLEDYFQGRLVARGMFQDYRDRVVKRFVVTIDANWQGDTGTLDEHFVYDDGSTQRRVWTLKALGDGRYSGTAGDVLGVAQGQARGMAFQWAYDLALAMDDGDTLTVGFDDWMYQLDDKHLVNRSTMTKFGVAVGQVTLFFEKQ</sequence>
<dbReference type="RefSeq" id="WP_008483068.1">
    <property type="nucleotide sequence ID" value="NZ_AMRI01000004.1"/>
</dbReference>
<dbReference type="InterPro" id="IPR024409">
    <property type="entry name" value="DUF3833"/>
</dbReference>
<dbReference type="AlphaFoldDB" id="K2J1B8"/>
<dbReference type="PATRIC" id="fig|745411.4.peg.784"/>
<dbReference type="STRING" id="745411.B3C1_03970"/>
<keyword evidence="2" id="KW-1185">Reference proteome</keyword>
<dbReference type="Proteomes" id="UP000006755">
    <property type="component" value="Unassembled WGS sequence"/>
</dbReference>
<dbReference type="Pfam" id="PF12915">
    <property type="entry name" value="DUF3833"/>
    <property type="match status" value="1"/>
</dbReference>
<evidence type="ECO:0000313" key="2">
    <source>
        <dbReference type="Proteomes" id="UP000006755"/>
    </source>
</evidence>
<evidence type="ECO:0000313" key="1">
    <source>
        <dbReference type="EMBL" id="EKE76721.1"/>
    </source>
</evidence>
<name>K2J1B8_9GAMM</name>
<dbReference type="EMBL" id="AMRI01000004">
    <property type="protein sequence ID" value="EKE76721.1"/>
    <property type="molecule type" value="Genomic_DNA"/>
</dbReference>
<comment type="caution">
    <text evidence="1">The sequence shown here is derived from an EMBL/GenBank/DDBJ whole genome shotgun (WGS) entry which is preliminary data.</text>
</comment>
<gene>
    <name evidence="1" type="ORF">B3C1_03970</name>
</gene>
<dbReference type="OrthoDB" id="5296954at2"/>
<protein>
    <recommendedName>
        <fullName evidence="3">Lipoprotein</fullName>
    </recommendedName>
</protein>
<dbReference type="PROSITE" id="PS51257">
    <property type="entry name" value="PROKAR_LIPOPROTEIN"/>
    <property type="match status" value="1"/>
</dbReference>
<dbReference type="eggNOG" id="ENOG5031DNS">
    <property type="taxonomic scope" value="Bacteria"/>
</dbReference>